<name>A0A7W4IUQ8_9PROT</name>
<feature type="region of interest" description="Disordered" evidence="5">
    <location>
        <begin position="429"/>
        <end position="450"/>
    </location>
</feature>
<keyword evidence="9" id="KW-1185">Reference proteome</keyword>
<comment type="subcellular location">
    <subcellularLocation>
        <location evidence="1">Membrane</location>
        <topology evidence="1">Multi-pass membrane protein</topology>
    </subcellularLocation>
</comment>
<keyword evidence="3 6" id="KW-1133">Transmembrane helix</keyword>
<dbReference type="CDD" id="cd17319">
    <property type="entry name" value="MFS_ExuT_GudP_like"/>
    <property type="match status" value="1"/>
</dbReference>
<keyword evidence="2 6" id="KW-0812">Transmembrane</keyword>
<feature type="transmembrane region" description="Helical" evidence="6">
    <location>
        <begin position="311"/>
        <end position="329"/>
    </location>
</feature>
<evidence type="ECO:0000313" key="8">
    <source>
        <dbReference type="EMBL" id="MBB2169426.1"/>
    </source>
</evidence>
<organism evidence="8 9">
    <name type="scientific">Gluconacetobacter aggeris</name>
    <dbReference type="NCBI Taxonomy" id="1286186"/>
    <lineage>
        <taxon>Bacteria</taxon>
        <taxon>Pseudomonadati</taxon>
        <taxon>Pseudomonadota</taxon>
        <taxon>Alphaproteobacteria</taxon>
        <taxon>Acetobacterales</taxon>
        <taxon>Acetobacteraceae</taxon>
        <taxon>Gluconacetobacter</taxon>
    </lineage>
</organism>
<feature type="transmembrane region" description="Helical" evidence="6">
    <location>
        <begin position="144"/>
        <end position="169"/>
    </location>
</feature>
<dbReference type="RefSeq" id="WP_182986946.1">
    <property type="nucleotide sequence ID" value="NZ_JABEQD010000010.1"/>
</dbReference>
<proteinExistence type="predicted"/>
<dbReference type="Proteomes" id="UP000559860">
    <property type="component" value="Unassembled WGS sequence"/>
</dbReference>
<dbReference type="EMBL" id="JABEQD010000010">
    <property type="protein sequence ID" value="MBB2169426.1"/>
    <property type="molecule type" value="Genomic_DNA"/>
</dbReference>
<protein>
    <submittedName>
        <fullName evidence="8">MFS transporter</fullName>
    </submittedName>
</protein>
<keyword evidence="4 6" id="KW-0472">Membrane</keyword>
<feature type="domain" description="Major facilitator superfamily (MFS) profile" evidence="7">
    <location>
        <begin position="19"/>
        <end position="424"/>
    </location>
</feature>
<feature type="transmembrane region" description="Helical" evidence="6">
    <location>
        <begin position="335"/>
        <end position="357"/>
    </location>
</feature>
<feature type="transmembrane region" description="Helical" evidence="6">
    <location>
        <begin position="238"/>
        <end position="258"/>
    </location>
</feature>
<evidence type="ECO:0000256" key="3">
    <source>
        <dbReference type="ARBA" id="ARBA00022989"/>
    </source>
</evidence>
<evidence type="ECO:0000256" key="5">
    <source>
        <dbReference type="SAM" id="MobiDB-lite"/>
    </source>
</evidence>
<feature type="transmembrane region" description="Helical" evidence="6">
    <location>
        <begin position="84"/>
        <end position="104"/>
    </location>
</feature>
<evidence type="ECO:0000256" key="6">
    <source>
        <dbReference type="SAM" id="Phobius"/>
    </source>
</evidence>
<comment type="caution">
    <text evidence="8">The sequence shown here is derived from an EMBL/GenBank/DDBJ whole genome shotgun (WGS) entry which is preliminary data.</text>
</comment>
<feature type="transmembrane region" description="Helical" evidence="6">
    <location>
        <begin position="110"/>
        <end position="132"/>
    </location>
</feature>
<feature type="transmembrane region" description="Helical" evidence="6">
    <location>
        <begin position="175"/>
        <end position="193"/>
    </location>
</feature>
<evidence type="ECO:0000256" key="4">
    <source>
        <dbReference type="ARBA" id="ARBA00023136"/>
    </source>
</evidence>
<dbReference type="InterPro" id="IPR011701">
    <property type="entry name" value="MFS"/>
</dbReference>
<sequence length="450" mass="47221">MSSTASILSPALRRRRQITLLLLMAAGCVSYIDRAALSVSNTAVMADMHMSYTQMGLLLSVFAWAYLAGQIPTGLLADRFDSRFLLGAGLVLWSCAQMGFGLMHGIAGLFVARIGLGLGETPLFLSGTRALVRWYQPRERGRPLGLFNGSAALGPALAPPLLLAIMALWGWRGMSVAIGAASLVLAFVWIRFYRDPADLTLSAAMRKALPRPGAPVPASIVQSLRADLGYLLRRRSSWVLTAGYAGVIYLTWLYATWMPAWLQTSRHLTIGQAGMLSALPQFCGFAGNVLGGVVVDRLAARGVGLLNACRAPLVLAMLVAAIATTLTTLHTPLAVMIAFMAIALFAGGLAISCGWMLGTVIAAEHRVATLQAIQNTGGSLGGALAPAITGLLADRFGSFTPSLLTAGAIGLGTVAIYQIGLRPEDVAAHASLPNGQPPSRLPGATGCNKE</sequence>
<dbReference type="GO" id="GO:0016020">
    <property type="term" value="C:membrane"/>
    <property type="evidence" value="ECO:0007669"/>
    <property type="project" value="UniProtKB-SubCell"/>
</dbReference>
<dbReference type="SUPFAM" id="SSF103473">
    <property type="entry name" value="MFS general substrate transporter"/>
    <property type="match status" value="1"/>
</dbReference>
<evidence type="ECO:0000256" key="2">
    <source>
        <dbReference type="ARBA" id="ARBA00022692"/>
    </source>
</evidence>
<dbReference type="PROSITE" id="PS50850">
    <property type="entry name" value="MFS"/>
    <property type="match status" value="1"/>
</dbReference>
<feature type="transmembrane region" description="Helical" evidence="6">
    <location>
        <begin position="58"/>
        <end position="77"/>
    </location>
</feature>
<reference evidence="8 9" key="1">
    <citation type="submission" date="2020-04" db="EMBL/GenBank/DDBJ databases">
        <title>Description of novel Gluconacetobacter.</title>
        <authorList>
            <person name="Sombolestani A."/>
        </authorList>
    </citation>
    <scope>NUCLEOTIDE SEQUENCE [LARGE SCALE GENOMIC DNA]</scope>
    <source>
        <strain evidence="8 9">LMG 27801</strain>
    </source>
</reference>
<dbReference type="PANTHER" id="PTHR11662">
    <property type="entry name" value="SOLUTE CARRIER FAMILY 17"/>
    <property type="match status" value="1"/>
</dbReference>
<feature type="transmembrane region" description="Helical" evidence="6">
    <location>
        <begin position="278"/>
        <end position="299"/>
    </location>
</feature>
<evidence type="ECO:0000256" key="1">
    <source>
        <dbReference type="ARBA" id="ARBA00004141"/>
    </source>
</evidence>
<evidence type="ECO:0000313" key="9">
    <source>
        <dbReference type="Proteomes" id="UP000559860"/>
    </source>
</evidence>
<gene>
    <name evidence="8" type="ORF">HLH36_13875</name>
</gene>
<accession>A0A7W4IUQ8</accession>
<dbReference type="AlphaFoldDB" id="A0A7W4IUQ8"/>
<dbReference type="InterPro" id="IPR036259">
    <property type="entry name" value="MFS_trans_sf"/>
</dbReference>
<dbReference type="GO" id="GO:0022857">
    <property type="term" value="F:transmembrane transporter activity"/>
    <property type="evidence" value="ECO:0007669"/>
    <property type="project" value="InterPro"/>
</dbReference>
<dbReference type="PANTHER" id="PTHR11662:SF399">
    <property type="entry name" value="FI19708P1-RELATED"/>
    <property type="match status" value="1"/>
</dbReference>
<dbReference type="InterPro" id="IPR050382">
    <property type="entry name" value="MFS_Na/Anion_cotransporter"/>
</dbReference>
<dbReference type="Pfam" id="PF07690">
    <property type="entry name" value="MFS_1"/>
    <property type="match status" value="1"/>
</dbReference>
<dbReference type="InterPro" id="IPR020846">
    <property type="entry name" value="MFS_dom"/>
</dbReference>
<evidence type="ECO:0000259" key="7">
    <source>
        <dbReference type="PROSITE" id="PS50850"/>
    </source>
</evidence>
<dbReference type="Gene3D" id="1.20.1250.20">
    <property type="entry name" value="MFS general substrate transporter like domains"/>
    <property type="match status" value="2"/>
</dbReference>